<dbReference type="RefSeq" id="WP_266346380.1">
    <property type="nucleotide sequence ID" value="NZ_JAPKNH010000016.1"/>
</dbReference>
<evidence type="ECO:0000313" key="2">
    <source>
        <dbReference type="Proteomes" id="UP001596150"/>
    </source>
</evidence>
<gene>
    <name evidence="1" type="ORF">ACFPP9_24480</name>
</gene>
<sequence length="81" mass="8920">MSTAQERAAAHVEWTVSEGYSIVLVRGRYRDGKDGVLTTFDVSEPRPLDAATAALADSYQPDSPEDRAALKAELIRRGWVQ</sequence>
<proteinExistence type="predicted"/>
<name>A0ABW0Q5L1_9HYPH</name>
<dbReference type="Proteomes" id="UP001596150">
    <property type="component" value="Unassembled WGS sequence"/>
</dbReference>
<keyword evidence="2" id="KW-1185">Reference proteome</keyword>
<protein>
    <submittedName>
        <fullName evidence="1">Uncharacterized protein</fullName>
    </submittedName>
</protein>
<evidence type="ECO:0000313" key="1">
    <source>
        <dbReference type="EMBL" id="MFC5518942.1"/>
    </source>
</evidence>
<reference evidence="2" key="1">
    <citation type="journal article" date="2019" name="Int. J. Syst. Evol. Microbiol.">
        <title>The Global Catalogue of Microorganisms (GCM) 10K type strain sequencing project: providing services to taxonomists for standard genome sequencing and annotation.</title>
        <authorList>
            <consortium name="The Broad Institute Genomics Platform"/>
            <consortium name="The Broad Institute Genome Sequencing Center for Infectious Disease"/>
            <person name="Wu L."/>
            <person name="Ma J."/>
        </authorList>
    </citation>
    <scope>NUCLEOTIDE SEQUENCE [LARGE SCALE GENOMIC DNA]</scope>
    <source>
        <strain evidence="2">KACC 12633</strain>
    </source>
</reference>
<organism evidence="1 2">
    <name type="scientific">Kaistia terrae</name>
    <dbReference type="NCBI Taxonomy" id="537017"/>
    <lineage>
        <taxon>Bacteria</taxon>
        <taxon>Pseudomonadati</taxon>
        <taxon>Pseudomonadota</taxon>
        <taxon>Alphaproteobacteria</taxon>
        <taxon>Hyphomicrobiales</taxon>
        <taxon>Kaistiaceae</taxon>
        <taxon>Kaistia</taxon>
    </lineage>
</organism>
<accession>A0ABW0Q5L1</accession>
<dbReference type="EMBL" id="JBHSML010000030">
    <property type="protein sequence ID" value="MFC5518942.1"/>
    <property type="molecule type" value="Genomic_DNA"/>
</dbReference>
<comment type="caution">
    <text evidence="1">The sequence shown here is derived from an EMBL/GenBank/DDBJ whole genome shotgun (WGS) entry which is preliminary data.</text>
</comment>